<protein>
    <recommendedName>
        <fullName evidence="1">B30.2/SPRY domain-containing protein</fullName>
    </recommendedName>
</protein>
<feature type="domain" description="B30.2/SPRY" evidence="1">
    <location>
        <begin position="19"/>
        <end position="214"/>
    </location>
</feature>
<dbReference type="InterPro" id="IPR050143">
    <property type="entry name" value="TRIM/RBCC"/>
</dbReference>
<dbReference type="InterPro" id="IPR001870">
    <property type="entry name" value="B30.2/SPRY"/>
</dbReference>
<dbReference type="Gene3D" id="2.60.120.920">
    <property type="match status" value="1"/>
</dbReference>
<dbReference type="InterPro" id="IPR013320">
    <property type="entry name" value="ConA-like_dom_sf"/>
</dbReference>
<dbReference type="PRINTS" id="PR01407">
    <property type="entry name" value="BUTYPHLNCDUF"/>
</dbReference>
<evidence type="ECO:0000313" key="2">
    <source>
        <dbReference type="Ensembl" id="ENSKMAP00000014222.1"/>
    </source>
</evidence>
<name>A0A3Q3FNG6_KRYMA</name>
<evidence type="ECO:0000313" key="3">
    <source>
        <dbReference type="Proteomes" id="UP000264800"/>
    </source>
</evidence>
<dbReference type="GeneTree" id="ENSGT01040000240385"/>
<dbReference type="InterPro" id="IPR043136">
    <property type="entry name" value="B30.2/SPRY_sf"/>
</dbReference>
<dbReference type="SMART" id="SM00449">
    <property type="entry name" value="SPRY"/>
    <property type="match status" value="1"/>
</dbReference>
<evidence type="ECO:0000259" key="1">
    <source>
        <dbReference type="PROSITE" id="PS50188"/>
    </source>
</evidence>
<dbReference type="AlphaFoldDB" id="A0A3Q3FNG6"/>
<keyword evidence="3" id="KW-1185">Reference proteome</keyword>
<accession>A0A3Q3FNG6</accession>
<reference evidence="2" key="2">
    <citation type="submission" date="2025-09" db="UniProtKB">
        <authorList>
            <consortium name="Ensembl"/>
        </authorList>
    </citation>
    <scope>IDENTIFICATION</scope>
</reference>
<organism evidence="2 3">
    <name type="scientific">Kryptolebias marmoratus</name>
    <name type="common">Mangrove killifish</name>
    <name type="synonym">Rivulus marmoratus</name>
    <dbReference type="NCBI Taxonomy" id="37003"/>
    <lineage>
        <taxon>Eukaryota</taxon>
        <taxon>Metazoa</taxon>
        <taxon>Chordata</taxon>
        <taxon>Craniata</taxon>
        <taxon>Vertebrata</taxon>
        <taxon>Euteleostomi</taxon>
        <taxon>Actinopterygii</taxon>
        <taxon>Neopterygii</taxon>
        <taxon>Teleostei</taxon>
        <taxon>Neoteleostei</taxon>
        <taxon>Acanthomorphata</taxon>
        <taxon>Ovalentaria</taxon>
        <taxon>Atherinomorphae</taxon>
        <taxon>Cyprinodontiformes</taxon>
        <taxon>Rivulidae</taxon>
        <taxon>Kryptolebias</taxon>
    </lineage>
</organism>
<sequence length="214" mass="23938">MCRESGVLLRYTEPGALCQLTAGEGSWLLISLTLFLESVTFNESAAGAGLVISESASRMKYSKKAKSLTSPDGSLRFWLPMTLGTKGFTSGRHYWEVQVGLRNDWDIGVALETVDKSDKVLVKTMNGFYSIGKMGFDYRINDSPCKTLNLCPRPRIVGVYLDYEEGRVSFYDVNEKLHIHSFIGESFTGKLFPYFYLYSGKITAYQVSGSNNHN</sequence>
<dbReference type="SUPFAM" id="SSF49899">
    <property type="entry name" value="Concanavalin A-like lectins/glucanases"/>
    <property type="match status" value="1"/>
</dbReference>
<dbReference type="Ensembl" id="ENSKMAT00000014433.1">
    <property type="protein sequence ID" value="ENSKMAP00000014222.1"/>
    <property type="gene ID" value="ENSKMAG00000010665.1"/>
</dbReference>
<dbReference type="PROSITE" id="PS50188">
    <property type="entry name" value="B302_SPRY"/>
    <property type="match status" value="1"/>
</dbReference>
<dbReference type="PANTHER" id="PTHR24103">
    <property type="entry name" value="E3 UBIQUITIN-PROTEIN LIGASE TRIM"/>
    <property type="match status" value="1"/>
</dbReference>
<proteinExistence type="predicted"/>
<reference evidence="2" key="1">
    <citation type="submission" date="2025-08" db="UniProtKB">
        <authorList>
            <consortium name="Ensembl"/>
        </authorList>
    </citation>
    <scope>IDENTIFICATION</scope>
</reference>
<dbReference type="OMA" id="INDSPCK"/>
<dbReference type="InterPro" id="IPR003877">
    <property type="entry name" value="SPRY_dom"/>
</dbReference>
<dbReference type="Proteomes" id="UP000264800">
    <property type="component" value="Unplaced"/>
</dbReference>
<dbReference type="InterPro" id="IPR003879">
    <property type="entry name" value="Butyrophylin_SPRY"/>
</dbReference>
<dbReference type="Pfam" id="PF00622">
    <property type="entry name" value="SPRY"/>
    <property type="match status" value="1"/>
</dbReference>